<evidence type="ECO:0000256" key="1">
    <source>
        <dbReference type="ARBA" id="ARBA00004123"/>
    </source>
</evidence>
<dbReference type="PANTHER" id="PTHR21206:SF0">
    <property type="entry name" value="DNA REPLICATION COMPLEX GINS PROTEIN SLD5"/>
    <property type="match status" value="1"/>
</dbReference>
<comment type="subcellular location">
    <subcellularLocation>
        <location evidence="1">Nucleus</location>
    </subcellularLocation>
</comment>
<evidence type="ECO:0000256" key="2">
    <source>
        <dbReference type="ARBA" id="ARBA00022705"/>
    </source>
</evidence>
<dbReference type="SUPFAM" id="SSF158573">
    <property type="entry name" value="GINS helical bundle-like"/>
    <property type="match status" value="1"/>
</dbReference>
<dbReference type="CDD" id="cd11711">
    <property type="entry name" value="GINS_A_Sld5"/>
    <property type="match status" value="1"/>
</dbReference>
<dbReference type="EMBL" id="BGZK01004009">
    <property type="protein sequence ID" value="GBP06272.1"/>
    <property type="molecule type" value="Genomic_DNA"/>
</dbReference>
<comment type="caution">
    <text evidence="6">The sequence shown here is derived from an EMBL/GenBank/DDBJ whole genome shotgun (WGS) entry which is preliminary data.</text>
</comment>
<keyword evidence="2" id="KW-0235">DNA replication</keyword>
<dbReference type="Proteomes" id="UP000299102">
    <property type="component" value="Unassembled WGS sequence"/>
</dbReference>
<reference evidence="6 7" key="1">
    <citation type="journal article" date="2019" name="Commun. Biol.">
        <title>The bagworm genome reveals a unique fibroin gene that provides high tensile strength.</title>
        <authorList>
            <person name="Kono N."/>
            <person name="Nakamura H."/>
            <person name="Ohtoshi R."/>
            <person name="Tomita M."/>
            <person name="Numata K."/>
            <person name="Arakawa K."/>
        </authorList>
    </citation>
    <scope>NUCLEOTIDE SEQUENCE [LARGE SCALE GENOMIC DNA]</scope>
</reference>
<dbReference type="STRING" id="151549.A0A4C1SVS7"/>
<keyword evidence="7" id="KW-1185">Reference proteome</keyword>
<dbReference type="OrthoDB" id="338231at2759"/>
<feature type="domain" description="GINS subunit" evidence="5">
    <location>
        <begin position="11"/>
        <end position="89"/>
    </location>
</feature>
<dbReference type="GO" id="GO:0000727">
    <property type="term" value="P:double-strand break repair via break-induced replication"/>
    <property type="evidence" value="ECO:0007669"/>
    <property type="project" value="TreeGrafter"/>
</dbReference>
<evidence type="ECO:0000259" key="5">
    <source>
        <dbReference type="Pfam" id="PF05916"/>
    </source>
</evidence>
<dbReference type="PIRSF" id="PIRSF007764">
    <property type="entry name" value="Sld5"/>
    <property type="match status" value="1"/>
</dbReference>
<dbReference type="Gene3D" id="1.20.58.1030">
    <property type="match status" value="1"/>
</dbReference>
<dbReference type="InterPro" id="IPR008591">
    <property type="entry name" value="GINS_Sld5"/>
</dbReference>
<dbReference type="InterPro" id="IPR038749">
    <property type="entry name" value="Sld5_GINS_A"/>
</dbReference>
<sequence>MGQVAHMEENIKDLDKNDFRYVIHKMELERIRYIMAGYLRCRLQKIETFSKYILDEESKRKQDEKRLSPEEIKFAQEYIECTEEYFHQVALQYMPNMQRSDTDQRVVRPNLMSHVFIRQNIR</sequence>
<dbReference type="GO" id="GO:0000811">
    <property type="term" value="C:GINS complex"/>
    <property type="evidence" value="ECO:0007669"/>
    <property type="project" value="TreeGrafter"/>
</dbReference>
<dbReference type="InterPro" id="IPR021151">
    <property type="entry name" value="GINS_A"/>
</dbReference>
<dbReference type="AlphaFoldDB" id="A0A4C1SVS7"/>
<protein>
    <recommendedName>
        <fullName evidence="4">GINS complex subunit 4</fullName>
    </recommendedName>
</protein>
<proteinExistence type="predicted"/>
<accession>A0A4C1SVS7</accession>
<name>A0A4C1SVS7_EUMVA</name>
<dbReference type="GO" id="GO:0006261">
    <property type="term" value="P:DNA-templated DNA replication"/>
    <property type="evidence" value="ECO:0007669"/>
    <property type="project" value="InterPro"/>
</dbReference>
<evidence type="ECO:0000313" key="7">
    <source>
        <dbReference type="Proteomes" id="UP000299102"/>
    </source>
</evidence>
<dbReference type="InterPro" id="IPR036224">
    <property type="entry name" value="GINS_bundle-like_dom_sf"/>
</dbReference>
<evidence type="ECO:0000313" key="6">
    <source>
        <dbReference type="EMBL" id="GBP06272.1"/>
    </source>
</evidence>
<evidence type="ECO:0000256" key="4">
    <source>
        <dbReference type="ARBA" id="ARBA00030869"/>
    </source>
</evidence>
<dbReference type="Pfam" id="PF05916">
    <property type="entry name" value="Sld5"/>
    <property type="match status" value="1"/>
</dbReference>
<keyword evidence="3" id="KW-0539">Nucleus</keyword>
<gene>
    <name evidence="6" type="primary">Gins4</name>
    <name evidence="6" type="ORF">EVAR_72814_1</name>
</gene>
<organism evidence="6 7">
    <name type="scientific">Eumeta variegata</name>
    <name type="common">Bagworm moth</name>
    <name type="synonym">Eumeta japonica</name>
    <dbReference type="NCBI Taxonomy" id="151549"/>
    <lineage>
        <taxon>Eukaryota</taxon>
        <taxon>Metazoa</taxon>
        <taxon>Ecdysozoa</taxon>
        <taxon>Arthropoda</taxon>
        <taxon>Hexapoda</taxon>
        <taxon>Insecta</taxon>
        <taxon>Pterygota</taxon>
        <taxon>Neoptera</taxon>
        <taxon>Endopterygota</taxon>
        <taxon>Lepidoptera</taxon>
        <taxon>Glossata</taxon>
        <taxon>Ditrysia</taxon>
        <taxon>Tineoidea</taxon>
        <taxon>Psychidae</taxon>
        <taxon>Oiketicinae</taxon>
        <taxon>Eumeta</taxon>
    </lineage>
</organism>
<dbReference type="PANTHER" id="PTHR21206">
    <property type="entry name" value="SLD5 PROTEIN"/>
    <property type="match status" value="1"/>
</dbReference>
<evidence type="ECO:0000256" key="3">
    <source>
        <dbReference type="ARBA" id="ARBA00023242"/>
    </source>
</evidence>